<sequence>MSRLFNAYIMVDWSAAAAPREGKDSIWIGVTKRDIRFRPTFEAFNPPTREAAMAQLRDILADLRRRSERALIGFDFSLGYPRGTAEALKLKTNDWAAMWAFLGANVADKPNNVNNRFAVAAKMNRLMTDQAWPFWGCPPKDAQRWLSSTKPTYDAAGLPPQFRLAEEATAGKGKAGAKSTWQVFGNGTVGSQAITGIPRVRTLAAELGDKARVWPFQTGWKTLTEADLDGVAVVFAEVYPALVEVKPEPGEVVDRAHVRALCEHFTRLDEAGKLGAAFAPAKPPSDEEREIVEREEGWILGV</sequence>
<protein>
    <recommendedName>
        <fullName evidence="3">Cobalamin biosynthesis protein CbiG</fullName>
    </recommendedName>
</protein>
<evidence type="ECO:0008006" key="3">
    <source>
        <dbReference type="Google" id="ProtNLM"/>
    </source>
</evidence>
<dbReference type="Proteomes" id="UP001228905">
    <property type="component" value="Unassembled WGS sequence"/>
</dbReference>
<gene>
    <name evidence="1" type="ORF">QO010_001559</name>
</gene>
<organism evidence="1 2">
    <name type="scientific">Caulobacter ginsengisoli</name>
    <dbReference type="NCBI Taxonomy" id="400775"/>
    <lineage>
        <taxon>Bacteria</taxon>
        <taxon>Pseudomonadati</taxon>
        <taxon>Pseudomonadota</taxon>
        <taxon>Alphaproteobacteria</taxon>
        <taxon>Caulobacterales</taxon>
        <taxon>Caulobacteraceae</taxon>
        <taxon>Caulobacter</taxon>
    </lineage>
</organism>
<evidence type="ECO:0000313" key="2">
    <source>
        <dbReference type="Proteomes" id="UP001228905"/>
    </source>
</evidence>
<accession>A0ABU0IP53</accession>
<evidence type="ECO:0000313" key="1">
    <source>
        <dbReference type="EMBL" id="MDQ0463788.1"/>
    </source>
</evidence>
<proteinExistence type="predicted"/>
<keyword evidence="2" id="KW-1185">Reference proteome</keyword>
<dbReference type="EMBL" id="JAUSVS010000002">
    <property type="protein sequence ID" value="MDQ0463788.1"/>
    <property type="molecule type" value="Genomic_DNA"/>
</dbReference>
<name>A0ABU0IP53_9CAUL</name>
<reference evidence="1 2" key="1">
    <citation type="submission" date="2023-07" db="EMBL/GenBank/DDBJ databases">
        <title>Genomic Encyclopedia of Type Strains, Phase IV (KMG-IV): sequencing the most valuable type-strain genomes for metagenomic binning, comparative biology and taxonomic classification.</title>
        <authorList>
            <person name="Goeker M."/>
        </authorList>
    </citation>
    <scope>NUCLEOTIDE SEQUENCE [LARGE SCALE GENOMIC DNA]</scope>
    <source>
        <strain evidence="1 2">DSM 18695</strain>
    </source>
</reference>
<dbReference type="RefSeq" id="WP_307347973.1">
    <property type="nucleotide sequence ID" value="NZ_JAUSVS010000002.1"/>
</dbReference>
<comment type="caution">
    <text evidence="1">The sequence shown here is derived from an EMBL/GenBank/DDBJ whole genome shotgun (WGS) entry which is preliminary data.</text>
</comment>